<dbReference type="InterPro" id="IPR005108">
    <property type="entry name" value="HELP"/>
</dbReference>
<feature type="region of interest" description="Disordered" evidence="10">
    <location>
        <begin position="74"/>
        <end position="215"/>
    </location>
</feature>
<dbReference type="Proteomes" id="UP001187531">
    <property type="component" value="Unassembled WGS sequence"/>
</dbReference>
<dbReference type="GO" id="GO:0005874">
    <property type="term" value="C:microtubule"/>
    <property type="evidence" value="ECO:0007669"/>
    <property type="project" value="UniProtKB-KW"/>
</dbReference>
<feature type="domain" description="EML-like first beta-propeller" evidence="11">
    <location>
        <begin position="385"/>
        <end position="653"/>
    </location>
</feature>
<evidence type="ECO:0000256" key="4">
    <source>
        <dbReference type="ARBA" id="ARBA00022574"/>
    </source>
</evidence>
<dbReference type="EMBL" id="JAVRJZ010000019">
    <property type="protein sequence ID" value="KAK2708114.1"/>
    <property type="molecule type" value="Genomic_DNA"/>
</dbReference>
<dbReference type="PANTHER" id="PTHR13720">
    <property type="entry name" value="WD-40 REPEAT PROTEIN"/>
    <property type="match status" value="1"/>
</dbReference>
<evidence type="ECO:0000256" key="6">
    <source>
        <dbReference type="ARBA" id="ARBA00022737"/>
    </source>
</evidence>
<keyword evidence="6" id="KW-0677">Repeat</keyword>
<dbReference type="Pfam" id="PF23414">
    <property type="entry name" value="Beta-prop_EML_2"/>
    <property type="match status" value="1"/>
</dbReference>
<dbReference type="InterPro" id="IPR050630">
    <property type="entry name" value="WD_repeat_EMAP"/>
</dbReference>
<evidence type="ECO:0000256" key="1">
    <source>
        <dbReference type="ARBA" id="ARBA00004245"/>
    </source>
</evidence>
<keyword evidence="14" id="KW-1185">Reference proteome</keyword>
<dbReference type="InterPro" id="IPR001680">
    <property type="entry name" value="WD40_rpt"/>
</dbReference>
<evidence type="ECO:0000256" key="9">
    <source>
        <dbReference type="SAM" id="Coils"/>
    </source>
</evidence>
<dbReference type="Pfam" id="PF23409">
    <property type="entry name" value="Beta-prop_EML"/>
    <property type="match status" value="1"/>
</dbReference>
<dbReference type="PANTHER" id="PTHR13720:SF50">
    <property type="entry name" value="ECHINODERM MICROTUBULE-ASSOCIATED PROTEIN-LIKE 2"/>
    <property type="match status" value="1"/>
</dbReference>
<dbReference type="InterPro" id="IPR015943">
    <property type="entry name" value="WD40/YVTN_repeat-like_dom_sf"/>
</dbReference>
<proteinExistence type="inferred from homology"/>
<reference evidence="13" key="1">
    <citation type="submission" date="2023-07" db="EMBL/GenBank/DDBJ databases">
        <title>Chromosome-level genome assembly of Artemia franciscana.</title>
        <authorList>
            <person name="Jo E."/>
        </authorList>
    </citation>
    <scope>NUCLEOTIDE SEQUENCE</scope>
    <source>
        <tissue evidence="13">Whole body</tissue>
    </source>
</reference>
<feature type="repeat" description="WD" evidence="8">
    <location>
        <begin position="579"/>
        <end position="611"/>
    </location>
</feature>
<feature type="compositionally biased region" description="Polar residues" evidence="10">
    <location>
        <begin position="197"/>
        <end position="213"/>
    </location>
</feature>
<evidence type="ECO:0000259" key="11">
    <source>
        <dbReference type="Pfam" id="PF23409"/>
    </source>
</evidence>
<dbReference type="GO" id="GO:0072686">
    <property type="term" value="C:mitotic spindle"/>
    <property type="evidence" value="ECO:0007669"/>
    <property type="project" value="TreeGrafter"/>
</dbReference>
<feature type="repeat" description="WD" evidence="8">
    <location>
        <begin position="792"/>
        <end position="833"/>
    </location>
</feature>
<dbReference type="InterPro" id="IPR055442">
    <property type="entry name" value="Beta-prop_EML-like_2nd"/>
</dbReference>
<dbReference type="SMART" id="SM00320">
    <property type="entry name" value="WD40"/>
    <property type="match status" value="10"/>
</dbReference>
<dbReference type="CDD" id="cd21931">
    <property type="entry name" value="TD_EMAP-like"/>
    <property type="match status" value="1"/>
</dbReference>
<sequence length="947" mass="104495">MDVRQLEQPMSPVSSADTGLCSASDEMLEHENEALKERVHGLERKVHEQNDEILCLRATLADVLRRLNSLESFTSKGRESPSGARGRRASPLRDREGISHPSTVFEEKGDASSLIDDSSKNDESRVTSPSQTETLSEGSCDSSNRERTSTGGSRIPTRTPVLHSSSILRESRTRLNSQDVRNGEPTPDRKSRRPHSTIITKRSSHQSTGSLFDNDNCPIHYKPITSPKKQMSSLSSRAYDFQSPTSASMHKRWSSSSDFSAQGIMGSSNSLKRLGSTNSGSLTNLTKWSSGMQKPGLRDASFNEEDGYIKFYLRGRPIVLYVPSHLIESYSLSTVTPGPQSRLKLEWAYGYRGKDCRSNLYLLPTGEIVYFIAAVVVLYNVEEQTQRHYLGHTDDVKCLCIHPNKLLIATGQTAGHDKMEGKPHIRIWNSVSLSTLHVLGLGEFERSITAISFSKADGGGLLAAIDEANDHVLSLWEWQKGETGHKITETKCSADTVIGVDFHPMDRHTVVTCGKNHIAFWNIEGGTLSRRLGIFESRDKPKYVTCIAFADNGDVISGDSNGNILVWGRGTNTILKSIKNAHEGAVFSLLVLKDGHVVSGGGKDGQLTLWDPSYRRTGYTAEVPEQYGNCRTIAEGKGSQLLVGTTKNAILAGSFELPFSVIMSGHIEELWALVSHPTEPQFVTGAFDGTITMWDSMSKTVVWTLDNGEPVQSLDISPDGSSVAVGTTTGKWQLLDMYTREELVQHTDGSEPIQVIRFSPDGKTLAIGSRDNHIYLYQLNDDYKKANRVGRCTGHSSFITQLDWSEDGSAIRSNSGDHDVLFWNPNTCRQILQPSQLKDVQWATDTCRISFNSVGIWPEGADGTDINNCARSHDGSLLVTGDDFGTVRLYQFPASNIKSIGHIYGGHSSHVTNVAFMHEDNRVISIGGKDMSVLQWKVLNQKNRFDD</sequence>
<keyword evidence="7" id="KW-0206">Cytoskeleton</keyword>
<dbReference type="GO" id="GO:0000226">
    <property type="term" value="P:microtubule cytoskeleton organization"/>
    <property type="evidence" value="ECO:0007669"/>
    <property type="project" value="TreeGrafter"/>
</dbReference>
<keyword evidence="9" id="KW-0175">Coiled coil</keyword>
<accession>A0AA88HJA7</accession>
<dbReference type="InterPro" id="IPR055439">
    <property type="entry name" value="Beta-prop_EML_1st"/>
</dbReference>
<dbReference type="FunFam" id="2.130.10.10:FF:000320">
    <property type="entry name" value="echinoderm microtubule-associated protein-like 6"/>
    <property type="match status" value="1"/>
</dbReference>
<dbReference type="PROSITE" id="PS50082">
    <property type="entry name" value="WD_REPEATS_2"/>
    <property type="match status" value="3"/>
</dbReference>
<feature type="domain" description="EML-like second beta-propeller" evidence="12">
    <location>
        <begin position="670"/>
        <end position="938"/>
    </location>
</feature>
<evidence type="ECO:0000256" key="8">
    <source>
        <dbReference type="PROSITE-ProRule" id="PRU00221"/>
    </source>
</evidence>
<dbReference type="GO" id="GO:0008017">
    <property type="term" value="F:microtubule binding"/>
    <property type="evidence" value="ECO:0007669"/>
    <property type="project" value="TreeGrafter"/>
</dbReference>
<evidence type="ECO:0000256" key="5">
    <source>
        <dbReference type="ARBA" id="ARBA00022701"/>
    </source>
</evidence>
<comment type="subcellular location">
    <subcellularLocation>
        <location evidence="1">Cytoplasm</location>
        <location evidence="1">Cytoskeleton</location>
    </subcellularLocation>
</comment>
<feature type="compositionally biased region" description="Polar residues" evidence="10">
    <location>
        <begin position="126"/>
        <end position="142"/>
    </location>
</feature>
<dbReference type="PROSITE" id="PS50294">
    <property type="entry name" value="WD_REPEATS_REGION"/>
    <property type="match status" value="3"/>
</dbReference>
<gene>
    <name evidence="13" type="ORF">QYM36_015714</name>
</gene>
<evidence type="ECO:0000256" key="7">
    <source>
        <dbReference type="ARBA" id="ARBA00023212"/>
    </source>
</evidence>
<evidence type="ECO:0000256" key="10">
    <source>
        <dbReference type="SAM" id="MobiDB-lite"/>
    </source>
</evidence>
<keyword evidence="5" id="KW-0493">Microtubule</keyword>
<comment type="caution">
    <text evidence="13">The sequence shown here is derived from an EMBL/GenBank/DDBJ whole genome shotgun (WGS) entry which is preliminary data.</text>
</comment>
<evidence type="ECO:0000256" key="3">
    <source>
        <dbReference type="ARBA" id="ARBA00022490"/>
    </source>
</evidence>
<evidence type="ECO:0000256" key="2">
    <source>
        <dbReference type="ARBA" id="ARBA00006489"/>
    </source>
</evidence>
<dbReference type="InterPro" id="IPR049813">
    <property type="entry name" value="Elp-1-like_TD"/>
</dbReference>
<keyword evidence="4 8" id="KW-0853">WD repeat</keyword>
<dbReference type="FunFam" id="2.130.10.10:FF:002220">
    <property type="entry name" value="EMAP-like 3"/>
    <property type="match status" value="1"/>
</dbReference>
<evidence type="ECO:0000259" key="12">
    <source>
        <dbReference type="Pfam" id="PF23414"/>
    </source>
</evidence>
<dbReference type="Pfam" id="PF03451">
    <property type="entry name" value="HELP"/>
    <property type="match status" value="1"/>
</dbReference>
<dbReference type="Gene3D" id="2.130.10.10">
    <property type="entry name" value="YVTN repeat-like/Quinoprotein amine dehydrogenase"/>
    <property type="match status" value="2"/>
</dbReference>
<comment type="similarity">
    <text evidence="2">Belongs to the WD repeat EMAP family.</text>
</comment>
<evidence type="ECO:0000313" key="14">
    <source>
        <dbReference type="Proteomes" id="UP001187531"/>
    </source>
</evidence>
<feature type="repeat" description="WD" evidence="8">
    <location>
        <begin position="663"/>
        <end position="704"/>
    </location>
</feature>
<evidence type="ECO:0000313" key="13">
    <source>
        <dbReference type="EMBL" id="KAK2708114.1"/>
    </source>
</evidence>
<protein>
    <recommendedName>
        <fullName evidence="15">Echinoderm microtubule-associated protein-like 2</fullName>
    </recommendedName>
</protein>
<dbReference type="SUPFAM" id="SSF50998">
    <property type="entry name" value="Quinoprotein alcohol dehydrogenase-like"/>
    <property type="match status" value="2"/>
</dbReference>
<dbReference type="AlphaFoldDB" id="A0AA88HJA7"/>
<feature type="coiled-coil region" evidence="9">
    <location>
        <begin position="25"/>
        <end position="52"/>
    </location>
</feature>
<name>A0AA88HJA7_ARTSF</name>
<organism evidence="13 14">
    <name type="scientific">Artemia franciscana</name>
    <name type="common">Brine shrimp</name>
    <name type="synonym">Artemia sanfranciscana</name>
    <dbReference type="NCBI Taxonomy" id="6661"/>
    <lineage>
        <taxon>Eukaryota</taxon>
        <taxon>Metazoa</taxon>
        <taxon>Ecdysozoa</taxon>
        <taxon>Arthropoda</taxon>
        <taxon>Crustacea</taxon>
        <taxon>Branchiopoda</taxon>
        <taxon>Anostraca</taxon>
        <taxon>Artemiidae</taxon>
        <taxon>Artemia</taxon>
    </lineage>
</organism>
<evidence type="ECO:0008006" key="15">
    <source>
        <dbReference type="Google" id="ProtNLM"/>
    </source>
</evidence>
<feature type="region of interest" description="Disordered" evidence="10">
    <location>
        <begin position="1"/>
        <end position="21"/>
    </location>
</feature>
<dbReference type="InterPro" id="IPR011047">
    <property type="entry name" value="Quinoprotein_ADH-like_sf"/>
</dbReference>
<feature type="compositionally biased region" description="Polar residues" evidence="10">
    <location>
        <begin position="162"/>
        <end position="180"/>
    </location>
</feature>
<keyword evidence="3" id="KW-0963">Cytoplasm</keyword>